<feature type="compositionally biased region" description="Pro residues" evidence="12">
    <location>
        <begin position="1135"/>
        <end position="1144"/>
    </location>
</feature>
<dbReference type="PANTHER" id="PTHR44936">
    <property type="entry name" value="SENSOR PROTEIN CREC"/>
    <property type="match status" value="1"/>
</dbReference>
<dbReference type="InterPro" id="IPR003660">
    <property type="entry name" value="HAMP_dom"/>
</dbReference>
<evidence type="ECO:0000259" key="14">
    <source>
        <dbReference type="PROSITE" id="PS50109"/>
    </source>
</evidence>
<keyword evidence="11" id="KW-0902">Two-component regulatory system</keyword>
<evidence type="ECO:0000256" key="1">
    <source>
        <dbReference type="ARBA" id="ARBA00000085"/>
    </source>
</evidence>
<keyword evidence="10 13" id="KW-1133">Transmembrane helix</keyword>
<keyword evidence="7" id="KW-0547">Nucleotide-binding</keyword>
<feature type="compositionally biased region" description="Polar residues" evidence="12">
    <location>
        <begin position="1228"/>
        <end position="1240"/>
    </location>
</feature>
<dbReference type="InterPro" id="IPR036890">
    <property type="entry name" value="HATPase_C_sf"/>
</dbReference>
<dbReference type="InterPro" id="IPR013587">
    <property type="entry name" value="Nitrate/nitrite_sensing"/>
</dbReference>
<keyword evidence="8" id="KW-0418">Kinase</keyword>
<dbReference type="Pfam" id="PF02518">
    <property type="entry name" value="HATPase_c"/>
    <property type="match status" value="1"/>
</dbReference>
<protein>
    <recommendedName>
        <fullName evidence="3">histidine kinase</fullName>
        <ecNumber evidence="3">2.7.13.3</ecNumber>
    </recommendedName>
</protein>
<dbReference type="SUPFAM" id="SSF55874">
    <property type="entry name" value="ATPase domain of HSP90 chaperone/DNA topoisomerase II/histidine kinase"/>
    <property type="match status" value="1"/>
</dbReference>
<dbReference type="PROSITE" id="PS50109">
    <property type="entry name" value="HIS_KIN"/>
    <property type="match status" value="1"/>
</dbReference>
<keyword evidence="6 13" id="KW-0812">Transmembrane</keyword>
<feature type="compositionally biased region" description="Low complexity" evidence="12">
    <location>
        <begin position="840"/>
        <end position="854"/>
    </location>
</feature>
<feature type="region of interest" description="Disordered" evidence="12">
    <location>
        <begin position="732"/>
        <end position="1267"/>
    </location>
</feature>
<proteinExistence type="predicted"/>
<dbReference type="Gene3D" id="3.30.565.10">
    <property type="entry name" value="Histidine kinase-like ATPase, C-terminal domain"/>
    <property type="match status" value="1"/>
</dbReference>
<organism evidence="15 16">
    <name type="scientific">Lipingzhangella rawalii</name>
    <dbReference type="NCBI Taxonomy" id="2055835"/>
    <lineage>
        <taxon>Bacteria</taxon>
        <taxon>Bacillati</taxon>
        <taxon>Actinomycetota</taxon>
        <taxon>Actinomycetes</taxon>
        <taxon>Streptosporangiales</taxon>
        <taxon>Nocardiopsidaceae</taxon>
        <taxon>Lipingzhangella</taxon>
    </lineage>
</organism>
<feature type="domain" description="Histidine kinase" evidence="14">
    <location>
        <begin position="593"/>
        <end position="699"/>
    </location>
</feature>
<dbReference type="SMART" id="SM00387">
    <property type="entry name" value="HATPase_c"/>
    <property type="match status" value="1"/>
</dbReference>
<dbReference type="EC" id="2.7.13.3" evidence="3"/>
<dbReference type="Gene3D" id="6.10.340.10">
    <property type="match status" value="1"/>
</dbReference>
<dbReference type="Pfam" id="PF00672">
    <property type="entry name" value="HAMP"/>
    <property type="match status" value="1"/>
</dbReference>
<evidence type="ECO:0000256" key="11">
    <source>
        <dbReference type="ARBA" id="ARBA00023012"/>
    </source>
</evidence>
<evidence type="ECO:0000256" key="10">
    <source>
        <dbReference type="ARBA" id="ARBA00022989"/>
    </source>
</evidence>
<keyword evidence="9" id="KW-0067">ATP-binding</keyword>
<dbReference type="InterPro" id="IPR005467">
    <property type="entry name" value="His_kinase_dom"/>
</dbReference>
<dbReference type="SMART" id="SM00304">
    <property type="entry name" value="HAMP"/>
    <property type="match status" value="1"/>
</dbReference>
<evidence type="ECO:0000256" key="7">
    <source>
        <dbReference type="ARBA" id="ARBA00022741"/>
    </source>
</evidence>
<evidence type="ECO:0000256" key="9">
    <source>
        <dbReference type="ARBA" id="ARBA00022840"/>
    </source>
</evidence>
<dbReference type="InterPro" id="IPR003594">
    <property type="entry name" value="HATPase_dom"/>
</dbReference>
<comment type="subcellular location">
    <subcellularLocation>
        <location evidence="2">Membrane</location>
    </subcellularLocation>
</comment>
<evidence type="ECO:0000256" key="13">
    <source>
        <dbReference type="SAM" id="Phobius"/>
    </source>
</evidence>
<feature type="compositionally biased region" description="Low complexity" evidence="12">
    <location>
        <begin position="1125"/>
        <end position="1134"/>
    </location>
</feature>
<dbReference type="PANTHER" id="PTHR44936:SF9">
    <property type="entry name" value="SENSOR PROTEIN CREC"/>
    <property type="match status" value="1"/>
</dbReference>
<evidence type="ECO:0000256" key="8">
    <source>
        <dbReference type="ARBA" id="ARBA00022777"/>
    </source>
</evidence>
<feature type="compositionally biased region" description="Pro residues" evidence="12">
    <location>
        <begin position="1000"/>
        <end position="1012"/>
    </location>
</feature>
<keyword evidence="16" id="KW-1185">Reference proteome</keyword>
<comment type="caution">
    <text evidence="15">The sequence shown here is derived from an EMBL/GenBank/DDBJ whole genome shotgun (WGS) entry which is preliminary data.</text>
</comment>
<feature type="compositionally biased region" description="Low complexity" evidence="12">
    <location>
        <begin position="891"/>
        <end position="904"/>
    </location>
</feature>
<evidence type="ECO:0000256" key="4">
    <source>
        <dbReference type="ARBA" id="ARBA00022553"/>
    </source>
</evidence>
<keyword evidence="13" id="KW-0472">Membrane</keyword>
<evidence type="ECO:0000256" key="5">
    <source>
        <dbReference type="ARBA" id="ARBA00022679"/>
    </source>
</evidence>
<dbReference type="Proteomes" id="UP001250214">
    <property type="component" value="Unassembled WGS sequence"/>
</dbReference>
<evidence type="ECO:0000313" key="15">
    <source>
        <dbReference type="EMBL" id="MDS1269585.1"/>
    </source>
</evidence>
<feature type="compositionally biased region" description="Low complexity" evidence="12">
    <location>
        <begin position="968"/>
        <end position="979"/>
    </location>
</feature>
<evidence type="ECO:0000256" key="6">
    <source>
        <dbReference type="ARBA" id="ARBA00022692"/>
    </source>
</evidence>
<dbReference type="InterPro" id="IPR050980">
    <property type="entry name" value="2C_sensor_his_kinase"/>
</dbReference>
<evidence type="ECO:0000256" key="3">
    <source>
        <dbReference type="ARBA" id="ARBA00012438"/>
    </source>
</evidence>
<accession>A0ABU2H432</accession>
<feature type="compositionally biased region" description="Low complexity" evidence="12">
    <location>
        <begin position="1148"/>
        <end position="1177"/>
    </location>
</feature>
<keyword evidence="4" id="KW-0597">Phosphoprotein</keyword>
<gene>
    <name evidence="15" type="ORF">RIF23_04645</name>
</gene>
<dbReference type="RefSeq" id="WP_310911046.1">
    <property type="nucleotide sequence ID" value="NZ_JAVLVT010000001.1"/>
</dbReference>
<feature type="compositionally biased region" description="Basic and acidic residues" evidence="12">
    <location>
        <begin position="747"/>
        <end position="759"/>
    </location>
</feature>
<evidence type="ECO:0000256" key="2">
    <source>
        <dbReference type="ARBA" id="ARBA00004370"/>
    </source>
</evidence>
<dbReference type="EMBL" id="JAVLVT010000001">
    <property type="protein sequence ID" value="MDS1269585.1"/>
    <property type="molecule type" value="Genomic_DNA"/>
</dbReference>
<feature type="compositionally biased region" description="Basic and acidic residues" evidence="12">
    <location>
        <begin position="775"/>
        <end position="785"/>
    </location>
</feature>
<evidence type="ECO:0000313" key="16">
    <source>
        <dbReference type="Proteomes" id="UP001250214"/>
    </source>
</evidence>
<comment type="catalytic activity">
    <reaction evidence="1">
        <text>ATP + protein L-histidine = ADP + protein N-phospho-L-histidine.</text>
        <dbReference type="EC" id="2.7.13.3"/>
    </reaction>
</comment>
<reference evidence="16" key="1">
    <citation type="submission" date="2023-07" db="EMBL/GenBank/DDBJ databases">
        <title>Novel species in the genus Lipingzhangella isolated from Sambhar Salt Lake.</title>
        <authorList>
            <person name="Jiya N."/>
            <person name="Kajale S."/>
            <person name="Sharma A."/>
        </authorList>
    </citation>
    <scope>NUCLEOTIDE SEQUENCE [LARGE SCALE GENOMIC DNA]</scope>
    <source>
        <strain evidence="16">LS1_29</strain>
    </source>
</reference>
<feature type="compositionally biased region" description="Low complexity" evidence="12">
    <location>
        <begin position="916"/>
        <end position="927"/>
    </location>
</feature>
<feature type="transmembrane region" description="Helical" evidence="13">
    <location>
        <begin position="389"/>
        <end position="409"/>
    </location>
</feature>
<name>A0ABU2H432_9ACTN</name>
<dbReference type="Pfam" id="PF08376">
    <property type="entry name" value="NIT"/>
    <property type="match status" value="1"/>
</dbReference>
<feature type="compositionally biased region" description="Polar residues" evidence="12">
    <location>
        <begin position="1069"/>
        <end position="1088"/>
    </location>
</feature>
<feature type="region of interest" description="Disordered" evidence="12">
    <location>
        <begin position="1"/>
        <end position="38"/>
    </location>
</feature>
<dbReference type="CDD" id="cd06225">
    <property type="entry name" value="HAMP"/>
    <property type="match status" value="1"/>
</dbReference>
<feature type="compositionally biased region" description="Low complexity" evidence="12">
    <location>
        <begin position="815"/>
        <end position="828"/>
    </location>
</feature>
<keyword evidence="5" id="KW-0808">Transferase</keyword>
<evidence type="ECO:0000256" key="12">
    <source>
        <dbReference type="SAM" id="MobiDB-lite"/>
    </source>
</evidence>
<sequence length="1267" mass="135608">MLARGAKKRAESAAQAERSGQGGGASRNPGDAEARQGPGRWALSSWRVRTRLVALIVIPTVIAVALGGLRINESFADWRTHERIEETATLGMAVSQLAYELGHERLLTAAYLADSSRDRGDERAEQMEVVDETAQVVFSLADDLEDPGSDLARSKLENALDGIEEQNLTQLRDEATSLTVQSAVTRYRQVITPLLSFIEEIAEGTDQPQLSESVRTFSATTKAQEHLSYESALMLNALLTGDLSGASQDAIASARSSHDNEIQNFMSTATVDERMHFVELFSGSEISEMGTTRLRAMMRARTEQSLGELSTQESADRYQESAEASNALLHSVAASGSHMNEVLGVDRDVHEAVAERGSAAQGSFGSWVAEEAAALRDDARQSAILESSAIAFVVLLVFGITLVVARSMVRPLRRLRESALRVAEQDLPDAIQHMRETEGGRATPQIAPTPVHSSDEIGEVARSFDEVHTVALRLASDEASLRSNVNAMFVNLSRRSQTLVERQLRLIEGLEQSEQDSDRLGDLFQLDHLATRMRRNNENLLVLSGQENTRKWSQPVPLVDLLRGAISEVEHYERVNVRAPSHIQVLGRPTNDLIHLVAELVENATSFSPHDAPVLVTAQALDSGDVRLEVTDSGIGMPPEELEAINERLAQPPVIDVSVSRRMGLFVVGRLAARHGIHVRLSQAQGGGITAMAVLPADLLISPDRAGPDRGAGIGRSPVPDTYAEATAAFAATPAPPEPSSDWQAPEPERGVWEQRDKPNGLPQRPSSPGAAGAAREERPQEEHPPSGQDLWTRPSAPEDQVQSAAGAEDPSAVWQQPQQPQQPQQWPAEHEAGSGAGSGAPQQPQQWQGPVSGESSGARGSVFQPSDSGQHRPGEQVQSAAGAEDPSAVWQQPQQPQQPQQWPAEHEAGSGPGSGAPQQPQQWQGPVSGESSGARGSVFQPSDSGQHRPGEQVQSAAGAEDSSAVWQQPQQPQRPQQPTEWPTGAQPSAYQPTEDATPPGRPADPPPPAATTPPGTGDHTGRPAEQGHSSGEPSAASWNRPPEQPNEPLRRARIGSQFEVREGYGSTAHLSSRNPGSSSASHNTVLPQTPDAGGQPPQLPIYDAIESNWFRRRTVRPATAPETGPMQAMQPEPEQQPQPPRPGGHPGASDQQPQAAPQAEVPDPQGNGAAAAGAEPPAEETWHSQADAGWQAAEVVNQPSASGITHAGLPKRVPKANLVPGAAPDPATQQQLPSRSAEQVRSRLAGLQRGVRQGRQDSAGGDRQQE</sequence>